<dbReference type="Proteomes" id="UP000319817">
    <property type="component" value="Chromosome"/>
</dbReference>
<reference evidence="1 2" key="1">
    <citation type="submission" date="2019-02" db="EMBL/GenBank/DDBJ databases">
        <title>Deep-cultivation of Planctomycetes and their phenomic and genomic characterization uncovers novel biology.</title>
        <authorList>
            <person name="Wiegand S."/>
            <person name="Jogler M."/>
            <person name="Boedeker C."/>
            <person name="Pinto D."/>
            <person name="Vollmers J."/>
            <person name="Rivas-Marin E."/>
            <person name="Kohn T."/>
            <person name="Peeters S.H."/>
            <person name="Heuer A."/>
            <person name="Rast P."/>
            <person name="Oberbeckmann S."/>
            <person name="Bunk B."/>
            <person name="Jeske O."/>
            <person name="Meyerdierks A."/>
            <person name="Storesund J.E."/>
            <person name="Kallscheuer N."/>
            <person name="Luecker S."/>
            <person name="Lage O.M."/>
            <person name="Pohl T."/>
            <person name="Merkel B.J."/>
            <person name="Hornburger P."/>
            <person name="Mueller R.-W."/>
            <person name="Bruemmer F."/>
            <person name="Labrenz M."/>
            <person name="Spormann A.M."/>
            <person name="Op den Camp H."/>
            <person name="Overmann J."/>
            <person name="Amann R."/>
            <person name="Jetten M.S.M."/>
            <person name="Mascher T."/>
            <person name="Medema M.H."/>
            <person name="Devos D.P."/>
            <person name="Kaster A.-K."/>
            <person name="Ovreas L."/>
            <person name="Rohde M."/>
            <person name="Galperin M.Y."/>
            <person name="Jogler C."/>
        </authorList>
    </citation>
    <scope>NUCLEOTIDE SEQUENCE [LARGE SCALE GENOMIC DNA]</scope>
    <source>
        <strain evidence="1 2">K23_9</strain>
    </source>
</reference>
<dbReference type="EMBL" id="CP036526">
    <property type="protein sequence ID" value="QDT10714.1"/>
    <property type="molecule type" value="Genomic_DNA"/>
</dbReference>
<protein>
    <submittedName>
        <fullName evidence="1">Uncharacterized protein</fullName>
    </submittedName>
</protein>
<dbReference type="AlphaFoldDB" id="A0A517NUB9"/>
<accession>A0A517NUB9</accession>
<gene>
    <name evidence="1" type="ORF">K239x_26720</name>
</gene>
<evidence type="ECO:0000313" key="2">
    <source>
        <dbReference type="Proteomes" id="UP000319817"/>
    </source>
</evidence>
<evidence type="ECO:0000313" key="1">
    <source>
        <dbReference type="EMBL" id="QDT10714.1"/>
    </source>
</evidence>
<keyword evidence="2" id="KW-1185">Reference proteome</keyword>
<sequence>MFTEGERVTALSLKNAIDAISAEPVVAPATVESKTLTQLVHQVAEQQHNLFIPDGTVIDDRFRRKVHQQDTVALVKSWLCDLFEMMRTAGLRPTTTNSEVKKAKDILAWSNVALVGPKQPVERNLRRLHRPMQIGESSK</sequence>
<name>A0A517NUB9_9BACT</name>
<organism evidence="1 2">
    <name type="scientific">Stieleria marina</name>
    <dbReference type="NCBI Taxonomy" id="1930275"/>
    <lineage>
        <taxon>Bacteria</taxon>
        <taxon>Pseudomonadati</taxon>
        <taxon>Planctomycetota</taxon>
        <taxon>Planctomycetia</taxon>
        <taxon>Pirellulales</taxon>
        <taxon>Pirellulaceae</taxon>
        <taxon>Stieleria</taxon>
    </lineage>
</organism>
<proteinExistence type="predicted"/>